<name>A0A1M7UUD2_9FIRM</name>
<reference evidence="2" key="1">
    <citation type="submission" date="2016-12" db="EMBL/GenBank/DDBJ databases">
        <authorList>
            <person name="Varghese N."/>
            <person name="Submissions S."/>
        </authorList>
    </citation>
    <scope>NUCLEOTIDE SEQUENCE [LARGE SCALE GENOMIC DNA]</scope>
    <source>
        <strain evidence="2">DSM 11544</strain>
    </source>
</reference>
<dbReference type="AlphaFoldDB" id="A0A1M7UUD2"/>
<organism evidence="1 2">
    <name type="scientific">Desulfitobacterium chlororespirans DSM 11544</name>
    <dbReference type="NCBI Taxonomy" id="1121395"/>
    <lineage>
        <taxon>Bacteria</taxon>
        <taxon>Bacillati</taxon>
        <taxon>Bacillota</taxon>
        <taxon>Clostridia</taxon>
        <taxon>Eubacteriales</taxon>
        <taxon>Desulfitobacteriaceae</taxon>
        <taxon>Desulfitobacterium</taxon>
    </lineage>
</organism>
<evidence type="ECO:0000313" key="2">
    <source>
        <dbReference type="Proteomes" id="UP000184010"/>
    </source>
</evidence>
<dbReference type="STRING" id="1121395.SAMN02745215_04662"/>
<sequence length="77" mass="8909">MDNNFKICPNSPNHIVVGGFPEFVCTECATEWVLTNRLGKLSILYTQFNKEGNVVKRWRVPIVSVNDKKMKRRRLTA</sequence>
<gene>
    <name evidence="1" type="ORF">SAMN02745215_04662</name>
</gene>
<accession>A0A1M7UUD2</accession>
<dbReference type="EMBL" id="FRDN01000017">
    <property type="protein sequence ID" value="SHN86555.1"/>
    <property type="molecule type" value="Genomic_DNA"/>
</dbReference>
<protein>
    <submittedName>
        <fullName evidence="1">Uncharacterized protein</fullName>
    </submittedName>
</protein>
<dbReference type="Proteomes" id="UP000184010">
    <property type="component" value="Unassembled WGS sequence"/>
</dbReference>
<keyword evidence="2" id="KW-1185">Reference proteome</keyword>
<evidence type="ECO:0000313" key="1">
    <source>
        <dbReference type="EMBL" id="SHN86555.1"/>
    </source>
</evidence>
<proteinExistence type="predicted"/>